<organism evidence="1 2">
    <name type="scientific">Grimontia indica</name>
    <dbReference type="NCBI Taxonomy" id="1056512"/>
    <lineage>
        <taxon>Bacteria</taxon>
        <taxon>Pseudomonadati</taxon>
        <taxon>Pseudomonadota</taxon>
        <taxon>Gammaproteobacteria</taxon>
        <taxon>Vibrionales</taxon>
        <taxon>Vibrionaceae</taxon>
        <taxon>Grimontia</taxon>
    </lineage>
</organism>
<evidence type="ECO:0000313" key="2">
    <source>
        <dbReference type="Proteomes" id="UP000011223"/>
    </source>
</evidence>
<dbReference type="eggNOG" id="COG2965">
    <property type="taxonomic scope" value="Bacteria"/>
</dbReference>
<gene>
    <name evidence="1" type="ORF">D515_02038</name>
</gene>
<dbReference type="AlphaFoldDB" id="R1IEE0"/>
<proteinExistence type="predicted"/>
<protein>
    <submittedName>
        <fullName evidence="1">Primosomal replication protein N</fullName>
    </submittedName>
</protein>
<keyword evidence="2" id="KW-1185">Reference proteome</keyword>
<dbReference type="Proteomes" id="UP000011223">
    <property type="component" value="Unassembled WGS sequence"/>
</dbReference>
<accession>R1IEE0</accession>
<sequence>MSGQGSQNKTQHLALGSNIKVGGFLAYQTGRNGVGKLVLHADEIIDI</sequence>
<reference evidence="1 2" key="1">
    <citation type="journal article" date="2014" name="PLoS ONE">
        <title>Grimontia indica AK16(T), sp. nov., Isolated from a Seawater Sample Reports the Presence of Pathogenic Genes Similar to Vibrio Genus.</title>
        <authorList>
            <person name="Singh A."/>
            <person name="Vaidya B."/>
            <person name="Khatri I."/>
            <person name="Srinivas T.N."/>
            <person name="Subramanian S."/>
            <person name="Korpole S."/>
            <person name="Pinnaka A.K."/>
        </authorList>
    </citation>
    <scope>NUCLEOTIDE SEQUENCE [LARGE SCALE GENOMIC DNA]</scope>
    <source>
        <strain evidence="1 2">AK16</strain>
    </source>
</reference>
<comment type="caution">
    <text evidence="1">The sequence shown here is derived from an EMBL/GenBank/DDBJ whole genome shotgun (WGS) entry which is preliminary data.</text>
</comment>
<dbReference type="EMBL" id="ANFM02000024">
    <property type="protein sequence ID" value="EOD79121.1"/>
    <property type="molecule type" value="Genomic_DNA"/>
</dbReference>
<dbReference type="SUPFAM" id="SSF50249">
    <property type="entry name" value="Nucleic acid-binding proteins"/>
    <property type="match status" value="1"/>
</dbReference>
<dbReference type="InterPro" id="IPR012340">
    <property type="entry name" value="NA-bd_OB-fold"/>
</dbReference>
<dbReference type="Gene3D" id="2.40.50.140">
    <property type="entry name" value="Nucleic acid-binding proteins"/>
    <property type="match status" value="1"/>
</dbReference>
<evidence type="ECO:0000313" key="1">
    <source>
        <dbReference type="EMBL" id="EOD79121.1"/>
    </source>
</evidence>
<name>R1IEE0_9GAMM</name>